<comment type="caution">
    <text evidence="1">The sequence shown here is derived from an EMBL/GenBank/DDBJ whole genome shotgun (WGS) entry which is preliminary data.</text>
</comment>
<protein>
    <recommendedName>
        <fullName evidence="3">DZANK-type domain-containing protein</fullName>
    </recommendedName>
</protein>
<name>A0A1G2D636_9BACT</name>
<organism evidence="1 2">
    <name type="scientific">Candidatus Lloydbacteria bacterium RIFCSPHIGHO2_02_FULL_51_22</name>
    <dbReference type="NCBI Taxonomy" id="1798663"/>
    <lineage>
        <taxon>Bacteria</taxon>
        <taxon>Candidatus Lloydiibacteriota</taxon>
    </lineage>
</organism>
<dbReference type="Proteomes" id="UP000178099">
    <property type="component" value="Unassembled WGS sequence"/>
</dbReference>
<proteinExistence type="predicted"/>
<gene>
    <name evidence="1" type="ORF">A3D67_01565</name>
</gene>
<dbReference type="EMBL" id="MHLN01000055">
    <property type="protein sequence ID" value="OGZ08932.1"/>
    <property type="molecule type" value="Genomic_DNA"/>
</dbReference>
<sequence>MEKLACAWCGHSPVEEKKFCSQCGTRHVVDGEFKDDGVKSKCVFCSAENQTGSFCTGCGRRMLHFSL</sequence>
<evidence type="ECO:0008006" key="3">
    <source>
        <dbReference type="Google" id="ProtNLM"/>
    </source>
</evidence>
<accession>A0A1G2D636</accession>
<evidence type="ECO:0000313" key="1">
    <source>
        <dbReference type="EMBL" id="OGZ08932.1"/>
    </source>
</evidence>
<dbReference type="AlphaFoldDB" id="A0A1G2D636"/>
<reference evidence="1 2" key="1">
    <citation type="journal article" date="2016" name="Nat. Commun.">
        <title>Thousands of microbial genomes shed light on interconnected biogeochemical processes in an aquifer system.</title>
        <authorList>
            <person name="Anantharaman K."/>
            <person name="Brown C.T."/>
            <person name="Hug L.A."/>
            <person name="Sharon I."/>
            <person name="Castelle C.J."/>
            <person name="Probst A.J."/>
            <person name="Thomas B.C."/>
            <person name="Singh A."/>
            <person name="Wilkins M.J."/>
            <person name="Karaoz U."/>
            <person name="Brodie E.L."/>
            <person name="Williams K.H."/>
            <person name="Hubbard S.S."/>
            <person name="Banfield J.F."/>
        </authorList>
    </citation>
    <scope>NUCLEOTIDE SEQUENCE [LARGE SCALE GENOMIC DNA]</scope>
</reference>
<evidence type="ECO:0000313" key="2">
    <source>
        <dbReference type="Proteomes" id="UP000178099"/>
    </source>
</evidence>